<dbReference type="CDD" id="cd00590">
    <property type="entry name" value="RRM_SF"/>
    <property type="match status" value="1"/>
</dbReference>
<proteinExistence type="predicted"/>
<name>A0A8S4SBG7_9NEOP</name>
<dbReference type="AlphaFoldDB" id="A0A8S4SBG7"/>
<evidence type="ECO:0000256" key="2">
    <source>
        <dbReference type="PROSITE-ProRule" id="PRU00176"/>
    </source>
</evidence>
<feature type="region of interest" description="Disordered" evidence="3">
    <location>
        <begin position="330"/>
        <end position="394"/>
    </location>
</feature>
<dbReference type="SUPFAM" id="SSF54928">
    <property type="entry name" value="RNA-binding domain, RBD"/>
    <property type="match status" value="1"/>
</dbReference>
<dbReference type="InterPro" id="IPR050374">
    <property type="entry name" value="RRT5_SRSF_SR"/>
</dbReference>
<feature type="compositionally biased region" description="Acidic residues" evidence="3">
    <location>
        <begin position="592"/>
        <end position="601"/>
    </location>
</feature>
<evidence type="ECO:0000256" key="1">
    <source>
        <dbReference type="ARBA" id="ARBA00022884"/>
    </source>
</evidence>
<dbReference type="OrthoDB" id="7490848at2759"/>
<feature type="compositionally biased region" description="Polar residues" evidence="3">
    <location>
        <begin position="374"/>
        <end position="385"/>
    </location>
</feature>
<dbReference type="InterPro" id="IPR035979">
    <property type="entry name" value="RBD_domain_sf"/>
</dbReference>
<dbReference type="InterPro" id="IPR012677">
    <property type="entry name" value="Nucleotide-bd_a/b_plait_sf"/>
</dbReference>
<accession>A0A8S4SBG7</accession>
<dbReference type="GO" id="GO:0005737">
    <property type="term" value="C:cytoplasm"/>
    <property type="evidence" value="ECO:0007669"/>
    <property type="project" value="TreeGrafter"/>
</dbReference>
<organism evidence="5 6">
    <name type="scientific">Pararge aegeria aegeria</name>
    <dbReference type="NCBI Taxonomy" id="348720"/>
    <lineage>
        <taxon>Eukaryota</taxon>
        <taxon>Metazoa</taxon>
        <taxon>Ecdysozoa</taxon>
        <taxon>Arthropoda</taxon>
        <taxon>Hexapoda</taxon>
        <taxon>Insecta</taxon>
        <taxon>Pterygota</taxon>
        <taxon>Neoptera</taxon>
        <taxon>Endopterygota</taxon>
        <taxon>Lepidoptera</taxon>
        <taxon>Glossata</taxon>
        <taxon>Ditrysia</taxon>
        <taxon>Papilionoidea</taxon>
        <taxon>Nymphalidae</taxon>
        <taxon>Satyrinae</taxon>
        <taxon>Satyrini</taxon>
        <taxon>Parargina</taxon>
        <taxon>Pararge</taxon>
    </lineage>
</organism>
<dbReference type="SMART" id="SM00360">
    <property type="entry name" value="RRM"/>
    <property type="match status" value="2"/>
</dbReference>
<dbReference type="Proteomes" id="UP000838756">
    <property type="component" value="Unassembled WGS sequence"/>
</dbReference>
<feature type="region of interest" description="Disordered" evidence="3">
    <location>
        <begin position="578"/>
        <end position="601"/>
    </location>
</feature>
<protein>
    <submittedName>
        <fullName evidence="5">Jg13061 protein</fullName>
    </submittedName>
</protein>
<evidence type="ECO:0000259" key="4">
    <source>
        <dbReference type="PROSITE" id="PS50102"/>
    </source>
</evidence>
<feature type="compositionally biased region" description="Acidic residues" evidence="3">
    <location>
        <begin position="274"/>
        <end position="283"/>
    </location>
</feature>
<comment type="caution">
    <text evidence="5">The sequence shown here is derived from an EMBL/GenBank/DDBJ whole genome shotgun (WGS) entry which is preliminary data.</text>
</comment>
<feature type="compositionally biased region" description="Basic and acidic residues" evidence="3">
    <location>
        <begin position="155"/>
        <end position="174"/>
    </location>
</feature>
<dbReference type="Gene3D" id="3.30.70.330">
    <property type="match status" value="2"/>
</dbReference>
<dbReference type="InterPro" id="IPR000504">
    <property type="entry name" value="RRM_dom"/>
</dbReference>
<reference evidence="5" key="1">
    <citation type="submission" date="2022-03" db="EMBL/GenBank/DDBJ databases">
        <authorList>
            <person name="Lindestad O."/>
        </authorList>
    </citation>
    <scope>NUCLEOTIDE SEQUENCE</scope>
</reference>
<evidence type="ECO:0000313" key="6">
    <source>
        <dbReference type="Proteomes" id="UP000838756"/>
    </source>
</evidence>
<dbReference type="GO" id="GO:0003729">
    <property type="term" value="F:mRNA binding"/>
    <property type="evidence" value="ECO:0007669"/>
    <property type="project" value="TreeGrafter"/>
</dbReference>
<feature type="region of interest" description="Disordered" evidence="3">
    <location>
        <begin position="153"/>
        <end position="197"/>
    </location>
</feature>
<keyword evidence="1 2" id="KW-0694">RNA-binding</keyword>
<feature type="compositionally biased region" description="Basic and acidic residues" evidence="3">
    <location>
        <begin position="578"/>
        <end position="591"/>
    </location>
</feature>
<feature type="domain" description="RRM" evidence="4">
    <location>
        <begin position="504"/>
        <end position="579"/>
    </location>
</feature>
<evidence type="ECO:0000313" key="5">
    <source>
        <dbReference type="EMBL" id="CAH2257671.1"/>
    </source>
</evidence>
<dbReference type="EMBL" id="CAKXAJ010026127">
    <property type="protein sequence ID" value="CAH2257671.1"/>
    <property type="molecule type" value="Genomic_DNA"/>
</dbReference>
<sequence>MKSKSFELPKQSADKVKQTTYDFVNFYKSASDTSGNLVEKRKSDDRIIKENVVTNKLLTPKIRGNKKNKKFHNNIFNSPHATESASLDDSKVTSTPNVVKKDVKSEVKSIIKNKSPIESSMEESNINISNIKSKKRNKSVSFMLDDTEGVAIKKSKSEGKASHPEKLDKNEGKIKKPKKSKKKLHDEKENKGDLRNNIIDTAAIEADTLQLNNNNNIENTHETTEKTVKKHHNKVKKAKTVTVEGNSVTINREGDEVKIKKIKKKKRHIAPTELDTENAETDGEPAQKSPKKDSKPDKIAQDLENLNIGDNAHTLTNLLDEMLVVDKNKKRKNKQKLKDKEKKNKSTLTSSTGSEVEGAEKKKGKDKKQKIHKTVNTNAEQSTNTEGEVSEEKEKVKWVKRKWNKDKKGGAAVDKHLTSVIVENLPFDIMFTYKKLLAEHFEKFGMIRQVGIAEMYPTEDPKPVFTTTINFYSEDGAEKALEEDNTVFEGARIRVKRPQPPTLTTLVVRSYADLTEQALSSAFSGAGRIRSIRHLVKGKKSLSTAFIEFDGPKSVERALKMADDAKIGGKKIHVAKYELRATNKRQDRNQEENDDSDNSNE</sequence>
<dbReference type="PROSITE" id="PS50102">
    <property type="entry name" value="RRM"/>
    <property type="match status" value="2"/>
</dbReference>
<feature type="compositionally biased region" description="Basic residues" evidence="3">
    <location>
        <begin position="364"/>
        <end position="373"/>
    </location>
</feature>
<feature type="compositionally biased region" description="Basic and acidic residues" evidence="3">
    <location>
        <begin position="184"/>
        <end position="194"/>
    </location>
</feature>
<dbReference type="GO" id="GO:0005634">
    <property type="term" value="C:nucleus"/>
    <property type="evidence" value="ECO:0007669"/>
    <property type="project" value="TreeGrafter"/>
</dbReference>
<dbReference type="PANTHER" id="PTHR23003">
    <property type="entry name" value="RNA RECOGNITION MOTIF RRM DOMAIN CONTAINING PROTEIN"/>
    <property type="match status" value="1"/>
</dbReference>
<keyword evidence="6" id="KW-1185">Reference proteome</keyword>
<evidence type="ECO:0000256" key="3">
    <source>
        <dbReference type="SAM" id="MobiDB-lite"/>
    </source>
</evidence>
<feature type="region of interest" description="Disordered" evidence="3">
    <location>
        <begin position="263"/>
        <end position="297"/>
    </location>
</feature>
<dbReference type="Pfam" id="PF00076">
    <property type="entry name" value="RRM_1"/>
    <property type="match status" value="1"/>
</dbReference>
<feature type="domain" description="RRM" evidence="4">
    <location>
        <begin position="418"/>
        <end position="500"/>
    </location>
</feature>
<gene>
    <name evidence="5" type="primary">jg13061</name>
    <name evidence="5" type="ORF">PAEG_LOCUS23204</name>
</gene>